<sequence length="39" mass="4379">MLMQPLTFLTCVYLWYSAALCVEVKIVRTDLLSSASVGR</sequence>
<dbReference type="KEGG" id="tpp:TPASS_0759"/>
<name>A0A0H3BLB0_TREPS</name>
<organism evidence="1 2">
    <name type="scientific">Treponema pallidum subsp. pallidum (strain SS14)</name>
    <dbReference type="NCBI Taxonomy" id="455434"/>
    <lineage>
        <taxon>Bacteria</taxon>
        <taxon>Pseudomonadati</taxon>
        <taxon>Spirochaetota</taxon>
        <taxon>Spirochaetia</taxon>
        <taxon>Spirochaetales</taxon>
        <taxon>Treponemataceae</taxon>
        <taxon>Treponema</taxon>
    </lineage>
</organism>
<accession>A0A0H3BLB0</accession>
<proteinExistence type="predicted"/>
<dbReference type="EMBL" id="CP000805">
    <property type="protein sequence ID" value="ACD71177.1"/>
    <property type="molecule type" value="Genomic_DNA"/>
</dbReference>
<reference evidence="1 2" key="1">
    <citation type="journal article" date="2008" name="BMC Microbiol.">
        <title>Complete genome sequence of Treponema pallidum ssp. pallidum strain SS14 determined with oligonucleotide arrays.</title>
        <authorList>
            <person name="Matejkova P."/>
            <person name="Strouhal M."/>
            <person name="Smajs D."/>
            <person name="Norris S.J."/>
            <person name="Palzkill T."/>
            <person name="Petrosino J.F."/>
            <person name="Sodergren E."/>
            <person name="Norton J.E."/>
            <person name="Singh J."/>
            <person name="Richmond T.A."/>
            <person name="Molla M.N."/>
            <person name="Albert T.J."/>
            <person name="Weinstock G.M."/>
        </authorList>
    </citation>
    <scope>NUCLEOTIDE SEQUENCE [LARGE SCALE GENOMIC DNA]</scope>
    <source>
        <strain evidence="1 2">SS14</strain>
    </source>
</reference>
<dbReference type="AlphaFoldDB" id="A0A0H3BLB0"/>
<gene>
    <name evidence="1" type="ordered locus">TPASS_0759</name>
</gene>
<evidence type="ECO:0000313" key="2">
    <source>
        <dbReference type="Proteomes" id="UP000001202"/>
    </source>
</evidence>
<protein>
    <submittedName>
        <fullName evidence="1">Uncharacterized protein</fullName>
    </submittedName>
</protein>
<evidence type="ECO:0000313" key="1">
    <source>
        <dbReference type="EMBL" id="ACD71177.1"/>
    </source>
</evidence>
<dbReference type="Proteomes" id="UP000001202">
    <property type="component" value="Chromosome"/>
</dbReference>